<feature type="compositionally biased region" description="Polar residues" evidence="1">
    <location>
        <begin position="254"/>
        <end position="265"/>
    </location>
</feature>
<dbReference type="PANTHER" id="PTHR28307">
    <property type="entry name" value="PROTEIN PAL1"/>
    <property type="match status" value="1"/>
</dbReference>
<gene>
    <name evidence="2" type="ORF">CROQUDRAFT_50884</name>
</gene>
<dbReference type="OrthoDB" id="5352132at2759"/>
<reference evidence="2" key="1">
    <citation type="submission" date="2013-11" db="EMBL/GenBank/DDBJ databases">
        <title>Genome sequence of the fusiform rust pathogen reveals effectors for host alternation and coevolution with pine.</title>
        <authorList>
            <consortium name="DOE Joint Genome Institute"/>
            <person name="Smith K."/>
            <person name="Pendleton A."/>
            <person name="Kubisiak T."/>
            <person name="Anderson C."/>
            <person name="Salamov A."/>
            <person name="Aerts A."/>
            <person name="Riley R."/>
            <person name="Clum A."/>
            <person name="Lindquist E."/>
            <person name="Ence D."/>
            <person name="Campbell M."/>
            <person name="Kronenberg Z."/>
            <person name="Feau N."/>
            <person name="Dhillon B."/>
            <person name="Hamelin R."/>
            <person name="Burleigh J."/>
            <person name="Smith J."/>
            <person name="Yandell M."/>
            <person name="Nelson C."/>
            <person name="Grigoriev I."/>
            <person name="Davis J."/>
        </authorList>
    </citation>
    <scope>NUCLEOTIDE SEQUENCE</scope>
    <source>
        <strain evidence="2">G11</strain>
    </source>
</reference>
<dbReference type="InterPro" id="IPR013226">
    <property type="entry name" value="Pal1"/>
</dbReference>
<feature type="non-terminal residue" evidence="2">
    <location>
        <position position="1"/>
    </location>
</feature>
<dbReference type="PANTHER" id="PTHR28307:SF2">
    <property type="entry name" value="PROTEIN PAL1"/>
    <property type="match status" value="1"/>
</dbReference>
<feature type="compositionally biased region" description="Basic residues" evidence="1">
    <location>
        <begin position="189"/>
        <end position="202"/>
    </location>
</feature>
<dbReference type="AlphaFoldDB" id="A0A9P6NDZ6"/>
<feature type="region of interest" description="Disordered" evidence="1">
    <location>
        <begin position="163"/>
        <end position="265"/>
    </location>
</feature>
<protein>
    <submittedName>
        <fullName evidence="2">Uncharacterized protein</fullName>
    </submittedName>
</protein>
<keyword evidence="3" id="KW-1185">Reference proteome</keyword>
<dbReference type="GO" id="GO:0005737">
    <property type="term" value="C:cytoplasm"/>
    <property type="evidence" value="ECO:0007669"/>
    <property type="project" value="TreeGrafter"/>
</dbReference>
<feature type="compositionally biased region" description="Polar residues" evidence="1">
    <location>
        <begin position="170"/>
        <end position="181"/>
    </location>
</feature>
<accession>A0A9P6NDZ6</accession>
<name>A0A9P6NDZ6_9BASI</name>
<evidence type="ECO:0000256" key="1">
    <source>
        <dbReference type="SAM" id="MobiDB-lite"/>
    </source>
</evidence>
<evidence type="ECO:0000313" key="2">
    <source>
        <dbReference type="EMBL" id="KAG0141995.1"/>
    </source>
</evidence>
<feature type="region of interest" description="Disordered" evidence="1">
    <location>
        <begin position="1"/>
        <end position="68"/>
    </location>
</feature>
<organism evidence="2 3">
    <name type="scientific">Cronartium quercuum f. sp. fusiforme G11</name>
    <dbReference type="NCBI Taxonomy" id="708437"/>
    <lineage>
        <taxon>Eukaryota</taxon>
        <taxon>Fungi</taxon>
        <taxon>Dikarya</taxon>
        <taxon>Basidiomycota</taxon>
        <taxon>Pucciniomycotina</taxon>
        <taxon>Pucciniomycetes</taxon>
        <taxon>Pucciniales</taxon>
        <taxon>Coleosporiaceae</taxon>
        <taxon>Cronartium</taxon>
    </lineage>
</organism>
<sequence length="265" mass="28544">VVHHDGPFDAASSHRNRHVGSKNPSRQAPMAAFDPSALVLPTSTASQQTQESGSHTYPPPPAGGDHLMAVSMGYPAGMIAEDPKAARLAEAFGIQGREAWEDFASARAPEEFSRRVARPEIPTQERRFERDAKAASVWDMEETMRSGKPVPSSLPPLPSLPENFRPLHSPGNSLGTFESSPNGGGSNIKRSRSLMQRIKKGVRSPPPVPVTPGPEFSSPETIGAGREEEAEGNGMTRKPSLLGKFMLGRKQTYSHRNQLPTIPGA</sequence>
<comment type="caution">
    <text evidence="2">The sequence shown here is derived from an EMBL/GenBank/DDBJ whole genome shotgun (WGS) entry which is preliminary data.</text>
</comment>
<evidence type="ECO:0000313" key="3">
    <source>
        <dbReference type="Proteomes" id="UP000886653"/>
    </source>
</evidence>
<dbReference type="EMBL" id="MU167363">
    <property type="protein sequence ID" value="KAG0141995.1"/>
    <property type="molecule type" value="Genomic_DNA"/>
</dbReference>
<proteinExistence type="predicted"/>
<feature type="compositionally biased region" description="Polar residues" evidence="1">
    <location>
        <begin position="41"/>
        <end position="55"/>
    </location>
</feature>
<dbReference type="Proteomes" id="UP000886653">
    <property type="component" value="Unassembled WGS sequence"/>
</dbReference>
<dbReference type="Pfam" id="PF08316">
    <property type="entry name" value="Pal1"/>
    <property type="match status" value="1"/>
</dbReference>